<feature type="region of interest" description="Disordered" evidence="1">
    <location>
        <begin position="1"/>
        <end position="67"/>
    </location>
</feature>
<evidence type="ECO:0000313" key="3">
    <source>
        <dbReference type="Proteomes" id="UP000604046"/>
    </source>
</evidence>
<feature type="region of interest" description="Disordered" evidence="1">
    <location>
        <begin position="412"/>
        <end position="433"/>
    </location>
</feature>
<name>A0A812V5T2_9DINO</name>
<dbReference type="EMBL" id="CAJNDS010002801">
    <property type="protein sequence ID" value="CAE7603021.1"/>
    <property type="molecule type" value="Genomic_DNA"/>
</dbReference>
<protein>
    <submittedName>
        <fullName evidence="2">Uncharacterized protein</fullName>
    </submittedName>
</protein>
<keyword evidence="3" id="KW-1185">Reference proteome</keyword>
<proteinExistence type="predicted"/>
<dbReference type="AlphaFoldDB" id="A0A812V5T2"/>
<gene>
    <name evidence="2" type="ORF">SNAT2548_LOCUS34301</name>
</gene>
<dbReference type="Proteomes" id="UP000604046">
    <property type="component" value="Unassembled WGS sequence"/>
</dbReference>
<sequence length="458" mass="48829">MVALQTRSCCRSARDARGRLPKGPGLPLGAAERGVRTPLQAPAATGGPQVLPRFHQRGGRAGTGRSAVQRTVVEAHQKPGAAVFRPGLLPDHPEDPSPAALRDIRTSRGSSHGGAARLAAAARARHRCLPAGGRNQPGGSQRVLGQSRHLLPRRRAHSLRREPCHALDALTGADDANSRRRGSARTGWPGSWKLGASCCFKAAPGESRYEYRHGIRRSKLVQLADGQVLRRDEGYRRVSLTFRELLESRRQLCQTDADVAEVGWLSRAKKELDSHRFSYVASAEPSIGMLASGSRGVYVAQDADQLVSGPAEADLGFRYSSDRSRPTSRHNAEAAGFGRHVALCGPGALLELKPPRTSDTTKPGAWSAKASTKLPRPEEVPAFVIPRTAEDKLQVEAEAAALALLRGAGSEVGVSQQAARRDSSSRSGRATLKQLAKATATGVACDPSTVSRAQGLRC</sequence>
<organism evidence="2 3">
    <name type="scientific">Symbiodinium natans</name>
    <dbReference type="NCBI Taxonomy" id="878477"/>
    <lineage>
        <taxon>Eukaryota</taxon>
        <taxon>Sar</taxon>
        <taxon>Alveolata</taxon>
        <taxon>Dinophyceae</taxon>
        <taxon>Suessiales</taxon>
        <taxon>Symbiodiniaceae</taxon>
        <taxon>Symbiodinium</taxon>
    </lineage>
</organism>
<evidence type="ECO:0000313" key="2">
    <source>
        <dbReference type="EMBL" id="CAE7603021.1"/>
    </source>
</evidence>
<feature type="compositionally biased region" description="Low complexity" evidence="1">
    <location>
        <begin position="21"/>
        <end position="31"/>
    </location>
</feature>
<dbReference type="OrthoDB" id="10663411at2759"/>
<reference evidence="2" key="1">
    <citation type="submission" date="2021-02" db="EMBL/GenBank/DDBJ databases">
        <authorList>
            <person name="Dougan E. K."/>
            <person name="Rhodes N."/>
            <person name="Thang M."/>
            <person name="Chan C."/>
        </authorList>
    </citation>
    <scope>NUCLEOTIDE SEQUENCE</scope>
</reference>
<accession>A0A812V5T2</accession>
<evidence type="ECO:0000256" key="1">
    <source>
        <dbReference type="SAM" id="MobiDB-lite"/>
    </source>
</evidence>
<comment type="caution">
    <text evidence="2">The sequence shown here is derived from an EMBL/GenBank/DDBJ whole genome shotgun (WGS) entry which is preliminary data.</text>
</comment>
<dbReference type="Gene3D" id="2.60.120.590">
    <property type="entry name" value="Alpha-ketoglutarate-dependent dioxygenase AlkB-like"/>
    <property type="match status" value="1"/>
</dbReference>
<dbReference type="InterPro" id="IPR037151">
    <property type="entry name" value="AlkB-like_sf"/>
</dbReference>